<protein>
    <submittedName>
        <fullName evidence="6">Transcriptional regulator</fullName>
    </submittedName>
</protein>
<evidence type="ECO:0000256" key="1">
    <source>
        <dbReference type="ARBA" id="ARBA00009437"/>
    </source>
</evidence>
<evidence type="ECO:0000256" key="2">
    <source>
        <dbReference type="ARBA" id="ARBA00023015"/>
    </source>
</evidence>
<dbReference type="Pfam" id="PF03466">
    <property type="entry name" value="LysR_substrate"/>
    <property type="match status" value="1"/>
</dbReference>
<dbReference type="PANTHER" id="PTHR30579">
    <property type="entry name" value="TRANSCRIPTIONAL REGULATOR"/>
    <property type="match status" value="1"/>
</dbReference>
<feature type="domain" description="HTH lysR-type" evidence="5">
    <location>
        <begin position="7"/>
        <end position="64"/>
    </location>
</feature>
<keyword evidence="3" id="KW-0238">DNA-binding</keyword>
<gene>
    <name evidence="6" type="ORF">SAMN05421508_11557</name>
</gene>
<dbReference type="Gene3D" id="3.40.190.10">
    <property type="entry name" value="Periplasmic binding protein-like II"/>
    <property type="match status" value="2"/>
</dbReference>
<dbReference type="FunFam" id="1.10.10.10:FF:000001">
    <property type="entry name" value="LysR family transcriptional regulator"/>
    <property type="match status" value="1"/>
</dbReference>
<dbReference type="InterPro" id="IPR005119">
    <property type="entry name" value="LysR_subst-bd"/>
</dbReference>
<dbReference type="InterPro" id="IPR050176">
    <property type="entry name" value="LTTR"/>
</dbReference>
<keyword evidence="7" id="KW-1185">Reference proteome</keyword>
<dbReference type="Pfam" id="PF00126">
    <property type="entry name" value="HTH_1"/>
    <property type="match status" value="1"/>
</dbReference>
<evidence type="ECO:0000256" key="3">
    <source>
        <dbReference type="ARBA" id="ARBA00023125"/>
    </source>
</evidence>
<keyword evidence="2" id="KW-0805">Transcription regulation</keyword>
<proteinExistence type="inferred from homology"/>
<dbReference type="InterPro" id="IPR000847">
    <property type="entry name" value="LysR_HTH_N"/>
</dbReference>
<organism evidence="6 7">
    <name type="scientific">Caenispirillum bisanense</name>
    <dbReference type="NCBI Taxonomy" id="414052"/>
    <lineage>
        <taxon>Bacteria</taxon>
        <taxon>Pseudomonadati</taxon>
        <taxon>Pseudomonadota</taxon>
        <taxon>Alphaproteobacteria</taxon>
        <taxon>Rhodospirillales</taxon>
        <taxon>Novispirillaceae</taxon>
        <taxon>Caenispirillum</taxon>
    </lineage>
</organism>
<sequence>MPDAPLLPSDLLRTFVAVVDDGGMSAAGLRVGRSQSAVSLQVKRLEEMVGAALFRRDSRDLALTPAGDTLLPYARRLLALNEQALAALAPARLTGVVRLGVVQDFAETALAGVLARFAEAHPNVVLETRVGPSSALRDAVAHAGLDVCLAIGSAEGAAAARTVPMVWLAADRVPSALPVPLPLALLDPPCSYRRAALEVLESAGVAHRIAYAGPSLSAVLAAVRAGLAVTVRTADLAGRGLVALAPGEAAARGLPALPAVTHALHVRPDAGPAARRLGTVMAEVLAAPTAPAIPG</sequence>
<evidence type="ECO:0000313" key="7">
    <source>
        <dbReference type="Proteomes" id="UP000219621"/>
    </source>
</evidence>
<name>A0A286H0N9_9PROT</name>
<comment type="similarity">
    <text evidence="1">Belongs to the LysR transcriptional regulatory family.</text>
</comment>
<dbReference type="InterPro" id="IPR036388">
    <property type="entry name" value="WH-like_DNA-bd_sf"/>
</dbReference>
<dbReference type="GO" id="GO:0003677">
    <property type="term" value="F:DNA binding"/>
    <property type="evidence" value="ECO:0007669"/>
    <property type="project" value="UniProtKB-KW"/>
</dbReference>
<dbReference type="PROSITE" id="PS50931">
    <property type="entry name" value="HTH_LYSR"/>
    <property type="match status" value="1"/>
</dbReference>
<dbReference type="AlphaFoldDB" id="A0A286H0N9"/>
<dbReference type="Gene3D" id="1.10.10.10">
    <property type="entry name" value="Winged helix-like DNA-binding domain superfamily/Winged helix DNA-binding domain"/>
    <property type="match status" value="1"/>
</dbReference>
<dbReference type="GO" id="GO:0003700">
    <property type="term" value="F:DNA-binding transcription factor activity"/>
    <property type="evidence" value="ECO:0007669"/>
    <property type="project" value="InterPro"/>
</dbReference>
<dbReference type="InterPro" id="IPR036390">
    <property type="entry name" value="WH_DNA-bd_sf"/>
</dbReference>
<accession>A0A286H0N9</accession>
<evidence type="ECO:0000313" key="6">
    <source>
        <dbReference type="EMBL" id="SOE01016.1"/>
    </source>
</evidence>
<keyword evidence="4" id="KW-0804">Transcription</keyword>
<evidence type="ECO:0000256" key="4">
    <source>
        <dbReference type="ARBA" id="ARBA00023163"/>
    </source>
</evidence>
<dbReference type="Proteomes" id="UP000219621">
    <property type="component" value="Unassembled WGS sequence"/>
</dbReference>
<dbReference type="SUPFAM" id="SSF46785">
    <property type="entry name" value="Winged helix' DNA-binding domain"/>
    <property type="match status" value="1"/>
</dbReference>
<reference evidence="6 7" key="1">
    <citation type="submission" date="2017-09" db="EMBL/GenBank/DDBJ databases">
        <authorList>
            <person name="Ehlers B."/>
            <person name="Leendertz F.H."/>
        </authorList>
    </citation>
    <scope>NUCLEOTIDE SEQUENCE [LARGE SCALE GENOMIC DNA]</scope>
    <source>
        <strain evidence="6 7">USBA 140</strain>
    </source>
</reference>
<evidence type="ECO:0000259" key="5">
    <source>
        <dbReference type="PROSITE" id="PS50931"/>
    </source>
</evidence>
<dbReference type="PRINTS" id="PR00039">
    <property type="entry name" value="HTHLYSR"/>
</dbReference>
<dbReference type="PANTHER" id="PTHR30579:SF7">
    <property type="entry name" value="HTH-TYPE TRANSCRIPTIONAL REGULATOR LRHA-RELATED"/>
    <property type="match status" value="1"/>
</dbReference>
<dbReference type="SUPFAM" id="SSF53850">
    <property type="entry name" value="Periplasmic binding protein-like II"/>
    <property type="match status" value="1"/>
</dbReference>
<dbReference type="EMBL" id="OCNJ01000015">
    <property type="protein sequence ID" value="SOE01016.1"/>
    <property type="molecule type" value="Genomic_DNA"/>
</dbReference>